<dbReference type="Pfam" id="PF00675">
    <property type="entry name" value="Peptidase_M16"/>
    <property type="match status" value="1"/>
</dbReference>
<dbReference type="AGR" id="WB:WBGene00013492"/>
<evidence type="ECO:0000256" key="10">
    <source>
        <dbReference type="ARBA" id="ARBA00074992"/>
    </source>
</evidence>
<dbReference type="Pfam" id="PF22456">
    <property type="entry name" value="PqqF-like_C_4"/>
    <property type="match status" value="1"/>
</dbReference>
<comment type="catalytic activity">
    <reaction evidence="7">
        <text>Degradation of insulin, glucagon and other polypeptides. No action on proteins.</text>
        <dbReference type="EC" id="3.4.24.56"/>
    </reaction>
</comment>
<feature type="domain" description="Peptidase M16 middle/third" evidence="15">
    <location>
        <begin position="385"/>
        <end position="668"/>
    </location>
</feature>
<feature type="domain" description="Peptidase M16 C-terminal" evidence="14">
    <location>
        <begin position="200"/>
        <end position="377"/>
    </location>
</feature>
<dbReference type="InterPro" id="IPR001431">
    <property type="entry name" value="Pept_M16_Zn_BS"/>
</dbReference>
<dbReference type="FunCoup" id="G5ED87">
    <property type="interactions" value="2354"/>
</dbReference>
<keyword evidence="5" id="KW-0862">Zinc</keyword>
<dbReference type="CTD" id="190566"/>
<dbReference type="Proteomes" id="UP000001940">
    <property type="component" value="Chromosome V"/>
</dbReference>
<dbReference type="GO" id="GO:0005739">
    <property type="term" value="C:mitochondrion"/>
    <property type="evidence" value="ECO:0000318"/>
    <property type="project" value="GO_Central"/>
</dbReference>
<dbReference type="PIR" id="T27351">
    <property type="entry name" value="T27351"/>
</dbReference>
<evidence type="ECO:0000256" key="4">
    <source>
        <dbReference type="ARBA" id="ARBA00022801"/>
    </source>
</evidence>
<feature type="domain" description="Coenzyme PQQ synthesis protein F-like C-terminal lobe" evidence="16">
    <location>
        <begin position="777"/>
        <end position="875"/>
    </location>
</feature>
<comment type="similarity">
    <text evidence="1 12">Belongs to the peptidase M16 family.</text>
</comment>
<dbReference type="GO" id="GO:0046872">
    <property type="term" value="F:metal ion binding"/>
    <property type="evidence" value="ECO:0007669"/>
    <property type="project" value="UniProtKB-KW"/>
</dbReference>
<dbReference type="STRING" id="6239.Y70C5C.1.1"/>
<dbReference type="Pfam" id="PF05193">
    <property type="entry name" value="Peptidase_M16_C"/>
    <property type="match status" value="1"/>
</dbReference>
<dbReference type="eggNOG" id="KOG0959">
    <property type="taxonomic scope" value="Eukaryota"/>
</dbReference>
<dbReference type="PROSITE" id="PS00143">
    <property type="entry name" value="INSULINASE"/>
    <property type="match status" value="1"/>
</dbReference>
<dbReference type="OMA" id="LQSDCWR"/>
<dbReference type="PANTHER" id="PTHR43690:SF18">
    <property type="entry name" value="INSULIN-DEGRADING ENZYME-RELATED"/>
    <property type="match status" value="1"/>
</dbReference>
<dbReference type="SUPFAM" id="SSF63411">
    <property type="entry name" value="LuxS/MPP-like metallohydrolase"/>
    <property type="match status" value="4"/>
</dbReference>
<dbReference type="InterPro" id="IPR032632">
    <property type="entry name" value="Peptidase_M16_M"/>
</dbReference>
<dbReference type="FunFam" id="3.30.830.10:FF:000066">
    <property type="entry name" value="Putative zinc protease mug138"/>
    <property type="match status" value="1"/>
</dbReference>
<name>G5ED87_CAEEL</name>
<evidence type="ECO:0000259" key="14">
    <source>
        <dbReference type="Pfam" id="PF05193"/>
    </source>
</evidence>
<keyword evidence="4" id="KW-0378">Hydrolase</keyword>
<keyword evidence="2" id="KW-0645">Protease</keyword>
<protein>
    <recommendedName>
        <fullName evidence="9">Insulin-degrading enzyme</fullName>
        <ecNumber evidence="8">3.4.24.56</ecNumber>
    </recommendedName>
    <alternativeName>
        <fullName evidence="11">Insulin protease</fullName>
    </alternativeName>
    <alternativeName>
        <fullName evidence="10">Insulysin</fullName>
    </alternativeName>
</protein>
<dbReference type="GeneID" id="190566"/>
<gene>
    <name evidence="17" type="ORF">CELE_Y70C5C.1</name>
    <name evidence="17 19" type="ORF">Y70C5C.1</name>
</gene>
<evidence type="ECO:0000256" key="7">
    <source>
        <dbReference type="ARBA" id="ARBA00052248"/>
    </source>
</evidence>
<dbReference type="WormBase" id="Y70C5C.1">
    <property type="protein sequence ID" value="CE37861"/>
    <property type="gene ID" value="WBGene00013492"/>
</dbReference>
<dbReference type="GO" id="GO:0005829">
    <property type="term" value="C:cytosol"/>
    <property type="evidence" value="ECO:0000318"/>
    <property type="project" value="GO_Central"/>
</dbReference>
<keyword evidence="3" id="KW-0479">Metal-binding</keyword>
<dbReference type="SMR" id="G5ED87"/>
<evidence type="ECO:0000256" key="3">
    <source>
        <dbReference type="ARBA" id="ARBA00022723"/>
    </source>
</evidence>
<dbReference type="FunFam" id="3.30.830.10:FF:000005">
    <property type="entry name" value="nardilysin isoform X1"/>
    <property type="match status" value="1"/>
</dbReference>
<evidence type="ECO:0000259" key="16">
    <source>
        <dbReference type="Pfam" id="PF22456"/>
    </source>
</evidence>
<keyword evidence="20" id="KW-1267">Proteomics identification</keyword>
<dbReference type="InterPro" id="IPR011249">
    <property type="entry name" value="Metalloenz_LuxS/M16"/>
</dbReference>
<dbReference type="InterPro" id="IPR011765">
    <property type="entry name" value="Pept_M16_N"/>
</dbReference>
<dbReference type="PaxDb" id="6239-Y70C5C.1"/>
<accession>G5ED87</accession>
<dbReference type="GO" id="GO:0004222">
    <property type="term" value="F:metalloendopeptidase activity"/>
    <property type="evidence" value="ECO:0000318"/>
    <property type="project" value="GO_Central"/>
</dbReference>
<dbReference type="PhylomeDB" id="G5ED87"/>
<dbReference type="Bgee" id="WBGene00013492">
    <property type="expression patterns" value="Expressed in pharyngeal muscle cell (C elegans) and 3 other cell types or tissues"/>
</dbReference>
<dbReference type="AlphaFoldDB" id="G5ED87"/>
<evidence type="ECO:0000256" key="8">
    <source>
        <dbReference type="ARBA" id="ARBA00066874"/>
    </source>
</evidence>
<dbReference type="OrthoDB" id="7784541at2759"/>
<dbReference type="GO" id="GO:0043171">
    <property type="term" value="P:peptide catabolic process"/>
    <property type="evidence" value="ECO:0000318"/>
    <property type="project" value="GO_Central"/>
</dbReference>
<evidence type="ECO:0000256" key="12">
    <source>
        <dbReference type="RuleBase" id="RU004447"/>
    </source>
</evidence>
<dbReference type="MEROPS" id="M16.A13"/>
<dbReference type="KEGG" id="cel:CELE_Y70C5C.1"/>
<dbReference type="PANTHER" id="PTHR43690">
    <property type="entry name" value="NARDILYSIN"/>
    <property type="match status" value="1"/>
</dbReference>
<feature type="domain" description="Peptidase M16 N-terminal" evidence="13">
    <location>
        <begin position="36"/>
        <end position="173"/>
    </location>
</feature>
<evidence type="ECO:0007829" key="20">
    <source>
        <dbReference type="PeptideAtlas" id="G5ED87"/>
    </source>
</evidence>
<dbReference type="FunFam" id="3.30.830.10:FF:000003">
    <property type="entry name" value="Insulin-degrading enzyme"/>
    <property type="match status" value="1"/>
</dbReference>
<dbReference type="EMBL" id="BX284605">
    <property type="protein sequence ID" value="CAB16537.2"/>
    <property type="molecule type" value="Genomic_DNA"/>
</dbReference>
<dbReference type="RefSeq" id="NP_507226.2">
    <property type="nucleotide sequence ID" value="NM_074825.3"/>
</dbReference>
<dbReference type="Gene3D" id="3.30.830.10">
    <property type="entry name" value="Metalloenzyme, LuxS/M16 peptidase-like"/>
    <property type="match status" value="4"/>
</dbReference>
<evidence type="ECO:0000256" key="2">
    <source>
        <dbReference type="ARBA" id="ARBA00022670"/>
    </source>
</evidence>
<reference evidence="17 18" key="1">
    <citation type="journal article" date="1998" name="Science">
        <title>Genome sequence of the nematode C. elegans: a platform for investigating biology.</title>
        <authorList>
            <consortium name="The C. elegans sequencing consortium"/>
            <person name="Sulson J.E."/>
            <person name="Waterston R."/>
        </authorList>
    </citation>
    <scope>NUCLEOTIDE SEQUENCE [LARGE SCALE GENOMIC DNA]</scope>
    <source>
        <strain evidence="17 18">Bristol N2</strain>
    </source>
</reference>
<proteinExistence type="evidence at protein level"/>
<dbReference type="MEROPS" id="M16.A09"/>
<evidence type="ECO:0000256" key="1">
    <source>
        <dbReference type="ARBA" id="ARBA00007261"/>
    </source>
</evidence>
<dbReference type="InParanoid" id="G5ED87"/>
<dbReference type="InterPro" id="IPR050626">
    <property type="entry name" value="Peptidase_M16"/>
</dbReference>
<evidence type="ECO:0000313" key="19">
    <source>
        <dbReference type="WormBase" id="Y70C5C.1"/>
    </source>
</evidence>
<evidence type="ECO:0000259" key="15">
    <source>
        <dbReference type="Pfam" id="PF16187"/>
    </source>
</evidence>
<dbReference type="FunFam" id="3.30.830.10:FF:000004">
    <property type="entry name" value="Putative insulin-degrading enzyme"/>
    <property type="match status" value="1"/>
</dbReference>
<dbReference type="PeptideAtlas" id="G5ED87"/>
<keyword evidence="6" id="KW-0482">Metalloprotease</keyword>
<dbReference type="InterPro" id="IPR054734">
    <property type="entry name" value="PqqF-like_C_4"/>
</dbReference>
<dbReference type="EC" id="3.4.24.56" evidence="8"/>
<dbReference type="InterPro" id="IPR007863">
    <property type="entry name" value="Peptidase_M16_C"/>
</dbReference>
<evidence type="ECO:0000259" key="13">
    <source>
        <dbReference type="Pfam" id="PF00675"/>
    </source>
</evidence>
<evidence type="ECO:0000256" key="11">
    <source>
        <dbReference type="ARBA" id="ARBA00080349"/>
    </source>
</evidence>
<organism evidence="17 18">
    <name type="scientific">Caenorhabditis elegans</name>
    <dbReference type="NCBI Taxonomy" id="6239"/>
    <lineage>
        <taxon>Eukaryota</taxon>
        <taxon>Metazoa</taxon>
        <taxon>Ecdysozoa</taxon>
        <taxon>Nematoda</taxon>
        <taxon>Chromadorea</taxon>
        <taxon>Rhabditida</taxon>
        <taxon>Rhabditina</taxon>
        <taxon>Rhabditomorpha</taxon>
        <taxon>Rhabditoidea</taxon>
        <taxon>Rhabditidae</taxon>
        <taxon>Peloderinae</taxon>
        <taxon>Caenorhabditis</taxon>
    </lineage>
</organism>
<evidence type="ECO:0000256" key="9">
    <source>
        <dbReference type="ARBA" id="ARBA00070422"/>
    </source>
</evidence>
<evidence type="ECO:0000256" key="5">
    <source>
        <dbReference type="ARBA" id="ARBA00022833"/>
    </source>
</evidence>
<sequence length="985" mass="113139">MTDANKNVVLERHEFILKGAQDEREYRGLELTNGIRVLLVSDPTTDKSAAALDVNVGHLMDPWELPGLAHFCEHMLFLGTAKYPSENEYFKFLTAHAGRANANTATDHTNYFFEVKPDQLPGALDRFVQFFLSPQFTESATEREVCAVDSEHSNNLNNDAWRFLQVHRSCAKPGHDYGKFGTGNKKTLLEDARKQGIEPRDALLQFHKKWYSSNIMTCCIIGKESLDVLESYLGTFEFAAIDNKKLERQIWKEFPFGPEQLGKRIDVVPIKDTRQISISFPFPDLTGEFLSQPEHYISHLIGHEGHGSLLSELKRLGWVVSLQSGYVVQAAGFGNFQVGIELSTEGLEHVDEIIQLMFNYIGMMQSSGPKQWVHEELAELRAVTFRFKDKEQPMAMASCVAARLQRIPFKHVLSSPHLLTNYEPVRIKELLSMLIPSNMKIQVVSQKFKGQEGNTNEPVYGTEIKVTRISSETMQKYEEALKTSHHALHLPEKNQYIATKFDQKPRELVKSDHPRLINDDEWSRVWFKQDDEYKMPKQETKLALTTPIVSQSPRMTLLSRLWLRCLSDSLAEESYSAKVAGLNYELESSFFGVQMRVSGYAEKQALFSKHLTKRLFNFKIDQTRFDVLFDSLKRDLTNHAFSQPYVLSQHYTELLVVDKEWSKQQLLAVCESVKLEDVQRFGKEMLQAFHLELLVYGNSTEKETIQLSKDLIDILKSAAPSSRPLFRNEHILRREIQLNNGDEYIYRHLQTTHDVGCVQVTYQIGVQNTYDNAVIGLIKNLITEPAFDTLRTKESLGYIVWTRTHFNCGTVALQILVQGPKSVDHVLERIEAFLESVRKEIVEMPQEEFENRVSGLIAQLEEKPKTLSCRFKKFWDEIECRQYNFTRIEEDVELLKTIKKEDVIALFDKKIRKGAAERRKLAVIVHGKSEDRAAVNEIIKKHLEDGKKKKEVLYLDQLRQFLPLYGQPIAAINLKPIGIDPCLGQ</sequence>
<evidence type="ECO:0000313" key="17">
    <source>
        <dbReference type="EMBL" id="CAB16537.2"/>
    </source>
</evidence>
<keyword evidence="18" id="KW-1185">Reference proteome</keyword>
<dbReference type="HOGENOM" id="CLU_004639_1_1_1"/>
<evidence type="ECO:0000313" key="18">
    <source>
        <dbReference type="Proteomes" id="UP000001940"/>
    </source>
</evidence>
<dbReference type="Pfam" id="PF16187">
    <property type="entry name" value="Peptidase_M16_M"/>
    <property type="match status" value="1"/>
</dbReference>
<evidence type="ECO:0000256" key="6">
    <source>
        <dbReference type="ARBA" id="ARBA00023049"/>
    </source>
</evidence>
<dbReference type="GO" id="GO:0051603">
    <property type="term" value="P:proteolysis involved in protein catabolic process"/>
    <property type="evidence" value="ECO:0000318"/>
    <property type="project" value="GO_Central"/>
</dbReference>